<reference evidence="1" key="1">
    <citation type="journal article" date="2021" name="Proc. Natl. Acad. Sci. U.S.A.">
        <title>A Catalog of Tens of Thousands of Viruses from Human Metagenomes Reveals Hidden Associations with Chronic Diseases.</title>
        <authorList>
            <person name="Tisza M.J."/>
            <person name="Buck C.B."/>
        </authorList>
    </citation>
    <scope>NUCLEOTIDE SEQUENCE</scope>
    <source>
        <strain evidence="1">Ct0106</strain>
    </source>
</reference>
<name>A0A8S5P6S8_9CAUD</name>
<accession>A0A8S5P6S8</accession>
<protein>
    <submittedName>
        <fullName evidence="1">Uncharacterized protein</fullName>
    </submittedName>
</protein>
<evidence type="ECO:0000313" key="1">
    <source>
        <dbReference type="EMBL" id="DAE02145.1"/>
    </source>
</evidence>
<proteinExistence type="predicted"/>
<organism evidence="1">
    <name type="scientific">Siphoviridae sp. ct0106</name>
    <dbReference type="NCBI Taxonomy" id="2825290"/>
    <lineage>
        <taxon>Viruses</taxon>
        <taxon>Duplodnaviria</taxon>
        <taxon>Heunggongvirae</taxon>
        <taxon>Uroviricota</taxon>
        <taxon>Caudoviricetes</taxon>
    </lineage>
</organism>
<dbReference type="EMBL" id="BK015341">
    <property type="protein sequence ID" value="DAE02145.1"/>
    <property type="molecule type" value="Genomic_DNA"/>
</dbReference>
<sequence length="98" mass="10948">MIATEDRLTHALEAAVEDLEFSMDSASLEFEVMTSPNANQYIIVYADGERHAYVTAELSWDDKPIVFVDIYSVDADGPERWMHGDMTVAEAATYIING</sequence>